<evidence type="ECO:0000256" key="1">
    <source>
        <dbReference type="ARBA" id="ARBA00001311"/>
    </source>
</evidence>
<dbReference type="GO" id="GO:0000408">
    <property type="term" value="C:EKC/KEOPS complex"/>
    <property type="evidence" value="ECO:0007669"/>
    <property type="project" value="InterPro"/>
</dbReference>
<evidence type="ECO:0000256" key="10">
    <source>
        <dbReference type="ARBA" id="ARBA00023315"/>
    </source>
</evidence>
<dbReference type="GO" id="GO:0046872">
    <property type="term" value="F:metal ion binding"/>
    <property type="evidence" value="ECO:0007669"/>
    <property type="project" value="UniProtKB-KW"/>
</dbReference>
<dbReference type="GO" id="GO:0004040">
    <property type="term" value="F:amidase activity"/>
    <property type="evidence" value="ECO:0007669"/>
    <property type="project" value="UniProtKB-EC"/>
</dbReference>
<dbReference type="PANTHER" id="PTHR46072:SF4">
    <property type="entry name" value="AMIDASE C550.07-RELATED"/>
    <property type="match status" value="1"/>
</dbReference>
<keyword evidence="5 13" id="KW-0963">Cytoplasm</keyword>
<feature type="binding site" evidence="13">
    <location>
        <position position="956"/>
    </location>
    <ligand>
        <name>a divalent metal cation</name>
        <dbReference type="ChEBI" id="CHEBI:60240"/>
    </ligand>
</feature>
<dbReference type="PRINTS" id="PR00789">
    <property type="entry name" value="OSIALOPTASE"/>
</dbReference>
<feature type="binding site" evidence="13">
    <location>
        <position position="1207"/>
    </location>
    <ligand>
        <name>a divalent metal cation</name>
        <dbReference type="ChEBI" id="CHEBI:60240"/>
    </ligand>
</feature>
<name>A0A316W0G3_9BASI</name>
<keyword evidence="18" id="KW-1185">Reference proteome</keyword>
<dbReference type="GO" id="GO:0061711">
    <property type="term" value="F:tRNA N(6)-L-threonylcarbamoyladenine synthase activity"/>
    <property type="evidence" value="ECO:0007669"/>
    <property type="project" value="UniProtKB-EC"/>
</dbReference>
<feature type="binding site" evidence="13">
    <location>
        <position position="1179"/>
    </location>
    <ligand>
        <name>substrate</name>
    </ligand>
</feature>
<dbReference type="InParanoid" id="A0A316W0G3"/>
<feature type="binding site" evidence="13">
    <location>
        <position position="1009"/>
    </location>
    <ligand>
        <name>substrate</name>
    </ligand>
</feature>
<evidence type="ECO:0000256" key="3">
    <source>
        <dbReference type="ARBA" id="ARBA00012156"/>
    </source>
</evidence>
<dbReference type="InterPro" id="IPR020556">
    <property type="entry name" value="Amidase_CS"/>
</dbReference>
<dbReference type="HAMAP" id="MF_01446">
    <property type="entry name" value="Kae1"/>
    <property type="match status" value="1"/>
</dbReference>
<feature type="region of interest" description="Disordered" evidence="14">
    <location>
        <begin position="741"/>
        <end position="835"/>
    </location>
</feature>
<dbReference type="InterPro" id="IPR017860">
    <property type="entry name" value="Peptidase_M22_CS"/>
</dbReference>
<dbReference type="STRING" id="1522189.A0A316W0G3"/>
<dbReference type="OrthoDB" id="10254073at2759"/>
<gene>
    <name evidence="17" type="ORF">IE81DRAFT_322722</name>
</gene>
<feature type="binding site" evidence="13">
    <location>
        <position position="960"/>
    </location>
    <ligand>
        <name>a divalent metal cation</name>
        <dbReference type="ChEBI" id="CHEBI:60240"/>
    </ligand>
</feature>
<dbReference type="InterPro" id="IPR036928">
    <property type="entry name" value="AS_sf"/>
</dbReference>
<dbReference type="EMBL" id="KZ819372">
    <property type="protein sequence ID" value="PWN43222.1"/>
    <property type="molecule type" value="Genomic_DNA"/>
</dbReference>
<dbReference type="PROSITE" id="PS01016">
    <property type="entry name" value="GLYCOPROTEASE"/>
    <property type="match status" value="1"/>
</dbReference>
<protein>
    <recommendedName>
        <fullName evidence="11">N6-L-threonylcarbamoyladenine synthase</fullName>
        <ecNumber evidence="3">2.3.1.234</ecNumber>
        <ecNumber evidence="4">3.5.1.4</ecNumber>
    </recommendedName>
</protein>
<comment type="cofactor">
    <cofactor evidence="13">
        <name>a divalent metal cation</name>
        <dbReference type="ChEBI" id="CHEBI:60240"/>
    </cofactor>
    <text evidence="13">Binds 1 divalent metal cation per subunit.</text>
</comment>
<evidence type="ECO:0000256" key="2">
    <source>
        <dbReference type="ARBA" id="ARBA00009199"/>
    </source>
</evidence>
<evidence type="ECO:0000256" key="4">
    <source>
        <dbReference type="ARBA" id="ARBA00012922"/>
    </source>
</evidence>
<evidence type="ECO:0000256" key="12">
    <source>
        <dbReference type="ARBA" id="ARBA00048117"/>
    </source>
</evidence>
<dbReference type="RefSeq" id="XP_025370382.1">
    <property type="nucleotide sequence ID" value="XM_025513729.1"/>
</dbReference>
<evidence type="ECO:0000259" key="16">
    <source>
        <dbReference type="Pfam" id="PF01425"/>
    </source>
</evidence>
<accession>A0A316W0G3</accession>
<feature type="compositionally biased region" description="Basic and acidic residues" evidence="14">
    <location>
        <begin position="794"/>
        <end position="803"/>
    </location>
</feature>
<keyword evidence="13" id="KW-0539">Nucleus</keyword>
<feature type="domain" description="Amidase" evidence="16">
    <location>
        <begin position="286"/>
        <end position="722"/>
    </location>
</feature>
<evidence type="ECO:0000256" key="5">
    <source>
        <dbReference type="ARBA" id="ARBA00022490"/>
    </source>
</evidence>
<organism evidence="17 18">
    <name type="scientific">Ceraceosorus guamensis</name>
    <dbReference type="NCBI Taxonomy" id="1522189"/>
    <lineage>
        <taxon>Eukaryota</taxon>
        <taxon>Fungi</taxon>
        <taxon>Dikarya</taxon>
        <taxon>Basidiomycota</taxon>
        <taxon>Ustilaginomycotina</taxon>
        <taxon>Exobasidiomycetes</taxon>
        <taxon>Ceraceosorales</taxon>
        <taxon>Ceraceosoraceae</taxon>
        <taxon>Ceraceosorus</taxon>
    </lineage>
</organism>
<keyword evidence="6 13" id="KW-0808">Transferase</keyword>
<keyword evidence="7 13" id="KW-0819">tRNA processing</keyword>
<feature type="domain" description="Gcp-like" evidence="15">
    <location>
        <begin position="871"/>
        <end position="1213"/>
    </location>
</feature>
<dbReference type="EC" id="2.3.1.234" evidence="3"/>
<evidence type="ECO:0000313" key="18">
    <source>
        <dbReference type="Proteomes" id="UP000245783"/>
    </source>
</evidence>
<evidence type="ECO:0000256" key="9">
    <source>
        <dbReference type="ARBA" id="ARBA00022801"/>
    </source>
</evidence>
<dbReference type="GO" id="GO:0002949">
    <property type="term" value="P:tRNA threonylcarbamoyladenosine modification"/>
    <property type="evidence" value="ECO:0007669"/>
    <property type="project" value="UniProtKB-UniRule"/>
</dbReference>
<comment type="subcellular location">
    <subcellularLocation>
        <location evidence="13">Cytoplasm</location>
    </subcellularLocation>
    <subcellularLocation>
        <location evidence="13">Nucleus</location>
    </subcellularLocation>
</comment>
<evidence type="ECO:0000256" key="13">
    <source>
        <dbReference type="HAMAP-Rule" id="MF_03180"/>
    </source>
</evidence>
<dbReference type="GeneID" id="37035599"/>
<feature type="binding site" evidence="13">
    <location>
        <position position="1024"/>
    </location>
    <ligand>
        <name>substrate</name>
    </ligand>
</feature>
<feature type="region of interest" description="Disordered" evidence="14">
    <location>
        <begin position="563"/>
        <end position="582"/>
    </location>
</feature>
<keyword evidence="8 13" id="KW-0479">Metal-binding</keyword>
<evidence type="ECO:0000256" key="11">
    <source>
        <dbReference type="ARBA" id="ARBA00030439"/>
    </source>
</evidence>
<comment type="similarity">
    <text evidence="13">Belongs to the KAE1 / TsaD family.</text>
</comment>
<dbReference type="InterPro" id="IPR017861">
    <property type="entry name" value="KAE1/TsaD"/>
</dbReference>
<comment type="catalytic activity">
    <reaction evidence="12 13">
        <text>L-threonylcarbamoyladenylate + adenosine(37) in tRNA = N(6)-L-threonylcarbamoyladenosine(37) in tRNA + AMP + H(+)</text>
        <dbReference type="Rhea" id="RHEA:37059"/>
        <dbReference type="Rhea" id="RHEA-COMP:10162"/>
        <dbReference type="Rhea" id="RHEA-COMP:10163"/>
        <dbReference type="ChEBI" id="CHEBI:15378"/>
        <dbReference type="ChEBI" id="CHEBI:73682"/>
        <dbReference type="ChEBI" id="CHEBI:74411"/>
        <dbReference type="ChEBI" id="CHEBI:74418"/>
        <dbReference type="ChEBI" id="CHEBI:456215"/>
        <dbReference type="EC" id="2.3.1.234"/>
    </reaction>
</comment>
<dbReference type="InterPro" id="IPR034680">
    <property type="entry name" value="Kae1_archaea_euk"/>
</dbReference>
<dbReference type="EC" id="3.5.1.4" evidence="4"/>
<feature type="binding site" evidence="13">
    <location>
        <position position="977"/>
    </location>
    <ligand>
        <name>a divalent metal cation</name>
        <dbReference type="ChEBI" id="CHEBI:60240"/>
    </ligand>
</feature>
<dbReference type="Pfam" id="PF01425">
    <property type="entry name" value="Amidase"/>
    <property type="match status" value="1"/>
</dbReference>
<dbReference type="Gene3D" id="3.90.1300.10">
    <property type="entry name" value="Amidase signature (AS) domain"/>
    <property type="match status" value="1"/>
</dbReference>
<comment type="similarity">
    <text evidence="2">Belongs to the amidase family.</text>
</comment>
<evidence type="ECO:0000256" key="6">
    <source>
        <dbReference type="ARBA" id="ARBA00022679"/>
    </source>
</evidence>
<reference evidence="17 18" key="1">
    <citation type="journal article" date="2018" name="Mol. Biol. Evol.">
        <title>Broad Genomic Sampling Reveals a Smut Pathogenic Ancestry of the Fungal Clade Ustilaginomycotina.</title>
        <authorList>
            <person name="Kijpornyongpan T."/>
            <person name="Mondo S.J."/>
            <person name="Barry K."/>
            <person name="Sandor L."/>
            <person name="Lee J."/>
            <person name="Lipzen A."/>
            <person name="Pangilinan J."/>
            <person name="LaButti K."/>
            <person name="Hainaut M."/>
            <person name="Henrissat B."/>
            <person name="Grigoriev I.V."/>
            <person name="Spatafora J.W."/>
            <person name="Aime M.C."/>
        </authorList>
    </citation>
    <scope>NUCLEOTIDE SEQUENCE [LARGE SCALE GENOMIC DNA]</scope>
    <source>
        <strain evidence="17 18">MCA 4658</strain>
    </source>
</reference>
<feature type="binding site" evidence="13">
    <location>
        <position position="1028"/>
    </location>
    <ligand>
        <name>substrate</name>
    </ligand>
</feature>
<dbReference type="PROSITE" id="PS00571">
    <property type="entry name" value="AMIDASES"/>
    <property type="match status" value="1"/>
</dbReference>
<dbReference type="SUPFAM" id="SSF53067">
    <property type="entry name" value="Actin-like ATPase domain"/>
    <property type="match status" value="2"/>
</dbReference>
<dbReference type="GO" id="GO:0005634">
    <property type="term" value="C:nucleus"/>
    <property type="evidence" value="ECO:0007669"/>
    <property type="project" value="UniProtKB-SubCell"/>
</dbReference>
<evidence type="ECO:0000256" key="8">
    <source>
        <dbReference type="ARBA" id="ARBA00022723"/>
    </source>
</evidence>
<dbReference type="PANTHER" id="PTHR46072">
    <property type="entry name" value="AMIDASE-RELATED-RELATED"/>
    <property type="match status" value="1"/>
</dbReference>
<evidence type="ECO:0000256" key="7">
    <source>
        <dbReference type="ARBA" id="ARBA00022694"/>
    </source>
</evidence>
<keyword evidence="10 13" id="KW-0012">Acyltransferase</keyword>
<dbReference type="Gene3D" id="3.30.420.40">
    <property type="match status" value="4"/>
</dbReference>
<dbReference type="Proteomes" id="UP000245783">
    <property type="component" value="Unassembled WGS sequence"/>
</dbReference>
<dbReference type="InterPro" id="IPR023631">
    <property type="entry name" value="Amidase_dom"/>
</dbReference>
<proteinExistence type="inferred from homology"/>
<dbReference type="AlphaFoldDB" id="A0A316W0G3"/>
<dbReference type="InterPro" id="IPR043129">
    <property type="entry name" value="ATPase_NBD"/>
</dbReference>
<dbReference type="Pfam" id="PF00814">
    <property type="entry name" value="TsaD"/>
    <property type="match status" value="1"/>
</dbReference>
<dbReference type="SUPFAM" id="SSF75304">
    <property type="entry name" value="Amidase signature (AS) enzymes"/>
    <property type="match status" value="1"/>
</dbReference>
<dbReference type="CDD" id="cd24132">
    <property type="entry name" value="ASKHA_NBD_OSGEP_like_euk"/>
    <property type="match status" value="1"/>
</dbReference>
<feature type="compositionally biased region" description="Low complexity" evidence="14">
    <location>
        <begin position="804"/>
        <end position="820"/>
    </location>
</feature>
<comment type="catalytic activity">
    <reaction evidence="1">
        <text>a monocarboxylic acid amide + H2O = a monocarboxylate + NH4(+)</text>
        <dbReference type="Rhea" id="RHEA:12020"/>
        <dbReference type="ChEBI" id="CHEBI:15377"/>
        <dbReference type="ChEBI" id="CHEBI:28938"/>
        <dbReference type="ChEBI" id="CHEBI:35757"/>
        <dbReference type="ChEBI" id="CHEBI:83628"/>
        <dbReference type="EC" id="3.5.1.4"/>
    </reaction>
</comment>
<feature type="compositionally biased region" description="Polar residues" evidence="14">
    <location>
        <begin position="752"/>
        <end position="769"/>
    </location>
</feature>
<keyword evidence="9" id="KW-0378">Hydrolase</keyword>
<feature type="region of interest" description="Disordered" evidence="14">
    <location>
        <begin position="1065"/>
        <end position="1112"/>
    </location>
</feature>
<evidence type="ECO:0000313" key="17">
    <source>
        <dbReference type="EMBL" id="PWN43222.1"/>
    </source>
</evidence>
<dbReference type="GO" id="GO:0005737">
    <property type="term" value="C:cytoplasm"/>
    <property type="evidence" value="ECO:0007669"/>
    <property type="project" value="UniProtKB-SubCell"/>
</dbReference>
<feature type="binding site" evidence="13">
    <location>
        <begin position="977"/>
        <end position="981"/>
    </location>
    <ligand>
        <name>substrate</name>
    </ligand>
</feature>
<evidence type="ECO:0000256" key="14">
    <source>
        <dbReference type="SAM" id="MobiDB-lite"/>
    </source>
</evidence>
<sequence length="1248" mass="134075">MSTAPLTPSSARAQASAPPTLVAEHSLGVDCTSDWRTTLASYLSSAPAIPSDISTEQDALADGQTNYAELPKSSERLRRVLQKTNASLIRHDEPPAWPAMGDQAIQDTSVDSSQQTNTQSFNFFDLLPNDEQQPPLDRLTGIKAADATDLLYALKTGKVSVRESTETFLSRSALSHYATGCLTSLLVDQARARARELDDLRARLVEAHGEASAISHLPRLFGLPVSIKAHLGLRGTRSDRGIIFDVLNPTATQNLTRSGGEIESRLKAQGTDLSVLELVRKQGTHVMQADAVLVRQLKQAGCVILAKTTMPQTVMALDTRSHLHGQTLNPVNLKLSPGGSSGGEAALVASGGSAIGWGTDIGGSVRQPAACVGLYTIRSTTGRLSISGSRGTMPGNEGILGTVGPFTNSVRDLRLALSTLLSSETSAEQERDDHRVQATWELDHTCPRLPWRVDLSLKRKIRIGVLQSDDLVRPWTPIRRALRHAQSVLEQDPAAQFEIVPFSLGPKGTARDAWNLTRDLYFPDSGAVAHTLITSTTEPLLPLTQTILEPFLTTSSSSGSSAAAAAPLQTSSPLPPSASTAPALIPKASKTATEMWALNAQREASRRAFWNRWDEADVDFVLAPAQTGTAPRPGKVTYWGYTSHFNLWDAPGAVFPTGLVADAQTDIAYEQQTSEIPLPEEADYDNRWQAFADQEYTQNRSTFDGAPLCLQLLGRKWHEEELIDALEKIDEALKAALPRTDVGGSQLGKGVMTSSSTVQEQPADQSASLASDHGNEATKSDTAANDSSPNAAIDTDHRVDDKALAPPASTSTGASAEAPEVNGSKRRRVDKLRSSPLPALDKPILALGLEGSANKLGCGVVRHNVDGSVDILSNVRHTYVTQPGTGFLPSDTEKHHRAWLVRVAEEAVRRAGVKITNCSCVCFTKGPGMGGPLHVVSLVARTLSSLYKLPLVGVNHCVGHIEMGRTITGAKNPIVLYVSGGNTQVIAYSSQRYRIFGETLDIAVGNCLDRFARVIGLSNDPSPGQNIEIEARKGKRLLPLPYSTKGMDVALGGILAATEAYTRDARFKSDPSSRAPKQDASQDWGALANGQNWSSDGRHAGHSTASELAPSTDLTGQDMFENVQAFTSTSIRGLKEFTPQDLCFSLQEHVFAMLVEITERAMAHVGSREVLIVGGVGCNARLQEMMGIMASERGGSVFATDERFCIDNGIMIAHAGLLAHRMGISTSLEKSTITQRFRTDAPLISWRK</sequence>
<feature type="compositionally biased region" description="Polar residues" evidence="14">
    <location>
        <begin position="780"/>
        <end position="790"/>
    </location>
</feature>
<dbReference type="InterPro" id="IPR000905">
    <property type="entry name" value="Gcp-like_dom"/>
</dbReference>
<evidence type="ECO:0000259" key="15">
    <source>
        <dbReference type="Pfam" id="PF00814"/>
    </source>
</evidence>